<feature type="transmembrane region" description="Helical" evidence="1">
    <location>
        <begin position="193"/>
        <end position="213"/>
    </location>
</feature>
<name>A0A081P916_9BACL</name>
<feature type="transmembrane region" description="Helical" evidence="1">
    <location>
        <begin position="142"/>
        <end position="162"/>
    </location>
</feature>
<accession>A0A081P916</accession>
<keyword evidence="1" id="KW-0812">Transmembrane</keyword>
<feature type="transmembrane region" description="Helical" evidence="1">
    <location>
        <begin position="87"/>
        <end position="105"/>
    </location>
</feature>
<gene>
    <name evidence="2" type="ORF">ET33_25260</name>
</gene>
<feature type="transmembrane region" description="Helical" evidence="1">
    <location>
        <begin position="117"/>
        <end position="136"/>
    </location>
</feature>
<dbReference type="OrthoDB" id="2380880at2"/>
<comment type="caution">
    <text evidence="2">The sequence shown here is derived from an EMBL/GenBank/DDBJ whole genome shotgun (WGS) entry which is preliminary data.</text>
</comment>
<feature type="transmembrane region" description="Helical" evidence="1">
    <location>
        <begin position="169"/>
        <end position="187"/>
    </location>
</feature>
<keyword evidence="1" id="KW-1133">Transmembrane helix</keyword>
<keyword evidence="1" id="KW-0472">Membrane</keyword>
<sequence length="278" mass="32454">MDDKKKTIIREIEHWRRSKLLPERYCDFLLNIYLEDNQEKPGSSGGLFGITASKISDSNWKIWVMLLVVACAFSFTVLHFNAFQLPMQIGVSLLFLACCYGYGGYKREKDPMGSQILIGMASLFLLFIGVYLMKLHGMQSSVFVVTYVFLCSLVWIVTGLLARHVPFHLGGWVSLVFCYGWLLHYQLDSISWVTLELSWVPLSILFCWMGWMVHEKSRHMGLVFFLLSLIVWYMPELYGMLYAEQYGEMTLQWMLLVKIVTEASLLFVWRKKWTEWVV</sequence>
<feature type="transmembrane region" description="Helical" evidence="1">
    <location>
        <begin position="250"/>
        <end position="269"/>
    </location>
</feature>
<protein>
    <recommendedName>
        <fullName evidence="4">DUF2157 domain-containing protein</fullName>
    </recommendedName>
</protein>
<proteinExistence type="predicted"/>
<keyword evidence="3" id="KW-1185">Reference proteome</keyword>
<evidence type="ECO:0000313" key="2">
    <source>
        <dbReference type="EMBL" id="KEQ27189.1"/>
    </source>
</evidence>
<evidence type="ECO:0008006" key="4">
    <source>
        <dbReference type="Google" id="ProtNLM"/>
    </source>
</evidence>
<dbReference type="AlphaFoldDB" id="A0A081P916"/>
<feature type="transmembrane region" description="Helical" evidence="1">
    <location>
        <begin position="62"/>
        <end position="81"/>
    </location>
</feature>
<reference evidence="2 3" key="1">
    <citation type="submission" date="2014-06" db="EMBL/GenBank/DDBJ databases">
        <title>Draft genome sequence of Paenibacillus sp. MSt1.</title>
        <authorList>
            <person name="Aw Y.K."/>
            <person name="Ong K.S."/>
            <person name="Gan H.M."/>
            <person name="Lee S.M."/>
        </authorList>
    </citation>
    <scope>NUCLEOTIDE SEQUENCE [LARGE SCALE GENOMIC DNA]</scope>
    <source>
        <strain evidence="2 3">MSt1</strain>
    </source>
</reference>
<dbReference type="EMBL" id="JNVM01000004">
    <property type="protein sequence ID" value="KEQ27189.1"/>
    <property type="molecule type" value="Genomic_DNA"/>
</dbReference>
<dbReference type="Proteomes" id="UP000028123">
    <property type="component" value="Unassembled WGS sequence"/>
</dbReference>
<evidence type="ECO:0000313" key="3">
    <source>
        <dbReference type="Proteomes" id="UP000028123"/>
    </source>
</evidence>
<organism evidence="2 3">
    <name type="scientific">Paenibacillus tyrfis</name>
    <dbReference type="NCBI Taxonomy" id="1501230"/>
    <lineage>
        <taxon>Bacteria</taxon>
        <taxon>Bacillati</taxon>
        <taxon>Bacillota</taxon>
        <taxon>Bacilli</taxon>
        <taxon>Bacillales</taxon>
        <taxon>Paenibacillaceae</taxon>
        <taxon>Paenibacillus</taxon>
    </lineage>
</organism>
<evidence type="ECO:0000256" key="1">
    <source>
        <dbReference type="SAM" id="Phobius"/>
    </source>
</evidence>
<feature type="transmembrane region" description="Helical" evidence="1">
    <location>
        <begin position="220"/>
        <end position="238"/>
    </location>
</feature>
<dbReference type="eggNOG" id="ENOG50332M1">
    <property type="taxonomic scope" value="Bacteria"/>
</dbReference>
<dbReference type="RefSeq" id="WP_036677211.1">
    <property type="nucleotide sequence ID" value="NZ_JNVM01000004.1"/>
</dbReference>